<gene>
    <name evidence="1" type="ORF">AMECASPLE_008243</name>
</gene>
<evidence type="ECO:0000313" key="1">
    <source>
        <dbReference type="EMBL" id="MEQ2310380.1"/>
    </source>
</evidence>
<proteinExistence type="predicted"/>
<reference evidence="1 2" key="1">
    <citation type="submission" date="2021-06" db="EMBL/GenBank/DDBJ databases">
        <authorList>
            <person name="Palmer J.M."/>
        </authorList>
    </citation>
    <scope>NUCLEOTIDE SEQUENCE [LARGE SCALE GENOMIC DNA]</scope>
    <source>
        <strain evidence="1 2">AS_MEX2019</strain>
        <tissue evidence="1">Muscle</tissue>
    </source>
</reference>
<evidence type="ECO:0000313" key="2">
    <source>
        <dbReference type="Proteomes" id="UP001469553"/>
    </source>
</evidence>
<protein>
    <submittedName>
        <fullName evidence="1">Uncharacterized protein</fullName>
    </submittedName>
</protein>
<sequence>MIIKNFELQFLAILSLSDDAISRIFRKSCSALRTDASETCAFLARKVNLGRFSRSLQASRKFLTCWWRG</sequence>
<accession>A0ABV0ZWV7</accession>
<organism evidence="1 2">
    <name type="scientific">Ameca splendens</name>
    <dbReference type="NCBI Taxonomy" id="208324"/>
    <lineage>
        <taxon>Eukaryota</taxon>
        <taxon>Metazoa</taxon>
        <taxon>Chordata</taxon>
        <taxon>Craniata</taxon>
        <taxon>Vertebrata</taxon>
        <taxon>Euteleostomi</taxon>
        <taxon>Actinopterygii</taxon>
        <taxon>Neopterygii</taxon>
        <taxon>Teleostei</taxon>
        <taxon>Neoteleostei</taxon>
        <taxon>Acanthomorphata</taxon>
        <taxon>Ovalentaria</taxon>
        <taxon>Atherinomorphae</taxon>
        <taxon>Cyprinodontiformes</taxon>
        <taxon>Goodeidae</taxon>
        <taxon>Ameca</taxon>
    </lineage>
</organism>
<keyword evidence="2" id="KW-1185">Reference proteome</keyword>
<name>A0ABV0ZWV7_9TELE</name>
<comment type="caution">
    <text evidence="1">The sequence shown here is derived from an EMBL/GenBank/DDBJ whole genome shotgun (WGS) entry which is preliminary data.</text>
</comment>
<dbReference type="Proteomes" id="UP001469553">
    <property type="component" value="Unassembled WGS sequence"/>
</dbReference>
<dbReference type="EMBL" id="JAHRIP010075669">
    <property type="protein sequence ID" value="MEQ2310380.1"/>
    <property type="molecule type" value="Genomic_DNA"/>
</dbReference>